<evidence type="ECO:0000313" key="3">
    <source>
        <dbReference type="Proteomes" id="UP000075680"/>
    </source>
</evidence>
<evidence type="ECO:0000259" key="1">
    <source>
        <dbReference type="PROSITE" id="PS51725"/>
    </source>
</evidence>
<proteinExistence type="predicted"/>
<keyword evidence="2" id="KW-0560">Oxidoreductase</keyword>
<dbReference type="Proteomes" id="UP000075680">
    <property type="component" value="Unassembled WGS sequence"/>
</dbReference>
<feature type="domain" description="ABM" evidence="1">
    <location>
        <begin position="4"/>
        <end position="93"/>
    </location>
</feature>
<gene>
    <name evidence="2" type="ORF">AVENLUH5627_03610</name>
</gene>
<evidence type="ECO:0000313" key="2">
    <source>
        <dbReference type="EMBL" id="KXZ62069.1"/>
    </source>
</evidence>
<reference evidence="2 3" key="1">
    <citation type="journal article" date="2016" name="Sci. Rep.">
        <title>Genomic and phenotypic characterization of the species Acinetobacter venetianus.</title>
        <authorList>
            <person name="Fondi M."/>
            <person name="Maida I."/>
            <person name="Perrin E."/>
            <person name="Orlandini V."/>
            <person name="La Torre L."/>
            <person name="Bosi E."/>
            <person name="Negroni A."/>
            <person name="Zanaroli G."/>
            <person name="Fava F."/>
            <person name="Decorosi F."/>
            <person name="Giovannetti L."/>
            <person name="Viti C."/>
            <person name="Vaneechoutte M."/>
            <person name="Dijkshoorn L."/>
            <person name="Fani R."/>
        </authorList>
    </citation>
    <scope>NUCLEOTIDE SEQUENCE [LARGE SCALE GENOMIC DNA]</scope>
    <source>
        <strain evidence="2 3">LUH5627</strain>
    </source>
</reference>
<dbReference type="Gene3D" id="3.30.70.100">
    <property type="match status" value="1"/>
</dbReference>
<dbReference type="PATRIC" id="fig|52133.18.peg.3690"/>
<sequence>MIVIIEHVYLNIKPNQSEAFELAFQQAKQIIYPMDGLNAVQLIKHVEDNHHYILMIFWDSIEHHTEGFRKSAAYQEWKALLHPFYDPMPTVEYYQPHMLLKKKEPSQ</sequence>
<dbReference type="GO" id="GO:0004497">
    <property type="term" value="F:monooxygenase activity"/>
    <property type="evidence" value="ECO:0007669"/>
    <property type="project" value="UniProtKB-KW"/>
</dbReference>
<dbReference type="EMBL" id="JRUE01000264">
    <property type="protein sequence ID" value="KXZ62069.1"/>
    <property type="molecule type" value="Genomic_DNA"/>
</dbReference>
<comment type="caution">
    <text evidence="2">The sequence shown here is derived from an EMBL/GenBank/DDBJ whole genome shotgun (WGS) entry which is preliminary data.</text>
</comment>
<protein>
    <submittedName>
        <fullName evidence="2">Antibiotic biosynthesis monooxygenase</fullName>
    </submittedName>
</protein>
<dbReference type="InterPro" id="IPR011008">
    <property type="entry name" value="Dimeric_a/b-barrel"/>
</dbReference>
<dbReference type="InterPro" id="IPR007138">
    <property type="entry name" value="ABM_dom"/>
</dbReference>
<dbReference type="PROSITE" id="PS51725">
    <property type="entry name" value="ABM"/>
    <property type="match status" value="1"/>
</dbReference>
<name>A0A150HJ15_9GAMM</name>
<accession>A0A150HJ15</accession>
<keyword evidence="2" id="KW-0503">Monooxygenase</keyword>
<dbReference type="Pfam" id="PF03992">
    <property type="entry name" value="ABM"/>
    <property type="match status" value="1"/>
</dbReference>
<organism evidence="2 3">
    <name type="scientific">Acinetobacter venetianus</name>
    <dbReference type="NCBI Taxonomy" id="52133"/>
    <lineage>
        <taxon>Bacteria</taxon>
        <taxon>Pseudomonadati</taxon>
        <taxon>Pseudomonadota</taxon>
        <taxon>Gammaproteobacteria</taxon>
        <taxon>Moraxellales</taxon>
        <taxon>Moraxellaceae</taxon>
        <taxon>Acinetobacter</taxon>
    </lineage>
</organism>
<dbReference type="AlphaFoldDB" id="A0A150HJ15"/>
<dbReference type="SUPFAM" id="SSF54909">
    <property type="entry name" value="Dimeric alpha+beta barrel"/>
    <property type="match status" value="1"/>
</dbReference>